<reference evidence="7" key="2">
    <citation type="submission" date="2024-10" db="UniProtKB">
        <authorList>
            <consortium name="EnsemblProtists"/>
        </authorList>
    </citation>
    <scope>IDENTIFICATION</scope>
</reference>
<evidence type="ECO:0000256" key="1">
    <source>
        <dbReference type="ARBA" id="ARBA00007730"/>
    </source>
</evidence>
<comment type="similarity">
    <text evidence="1">Belongs to the aspartyl/asparaginyl beta-hydroxylase family.</text>
</comment>
<dbReference type="RefSeq" id="XP_005762065.1">
    <property type="nucleotide sequence ID" value="XM_005762008.1"/>
</dbReference>
<evidence type="ECO:0000256" key="5">
    <source>
        <dbReference type="SAM" id="SignalP"/>
    </source>
</evidence>
<evidence type="ECO:0000313" key="7">
    <source>
        <dbReference type="EnsemblProtists" id="EOD09636"/>
    </source>
</evidence>
<dbReference type="eggNOG" id="KOG3696">
    <property type="taxonomic scope" value="Eukaryota"/>
</dbReference>
<dbReference type="GeneID" id="17255758"/>
<feature type="domain" description="Aspartyl/asparaginy/proline hydroxylase" evidence="6">
    <location>
        <begin position="345"/>
        <end position="426"/>
    </location>
</feature>
<keyword evidence="5" id="KW-0732">Signal</keyword>
<keyword evidence="2" id="KW-0223">Dioxygenase</keyword>
<keyword evidence="3" id="KW-0560">Oxidoreductase</keyword>
<protein>
    <recommendedName>
        <fullName evidence="6">Aspartyl/asparaginy/proline hydroxylase domain-containing protein</fullName>
    </recommendedName>
</protein>
<feature type="compositionally biased region" description="Gly residues" evidence="4">
    <location>
        <begin position="259"/>
        <end position="275"/>
    </location>
</feature>
<organism evidence="7 8">
    <name type="scientific">Emiliania huxleyi (strain CCMP1516)</name>
    <dbReference type="NCBI Taxonomy" id="280463"/>
    <lineage>
        <taxon>Eukaryota</taxon>
        <taxon>Haptista</taxon>
        <taxon>Haptophyta</taxon>
        <taxon>Prymnesiophyceae</taxon>
        <taxon>Isochrysidales</taxon>
        <taxon>Noelaerhabdaceae</taxon>
        <taxon>Emiliania</taxon>
    </lineage>
</organism>
<dbReference type="PANTHER" id="PTHR46332">
    <property type="entry name" value="ASPARTATE BETA-HYDROXYLASE DOMAIN-CONTAINING PROTEIN 2"/>
    <property type="match status" value="1"/>
</dbReference>
<dbReference type="Gene3D" id="2.60.120.330">
    <property type="entry name" value="B-lactam Antibiotic, Isopenicillin N Synthase, Chain"/>
    <property type="match status" value="1"/>
</dbReference>
<dbReference type="GO" id="GO:0016020">
    <property type="term" value="C:membrane"/>
    <property type="evidence" value="ECO:0007669"/>
    <property type="project" value="TreeGrafter"/>
</dbReference>
<evidence type="ECO:0000256" key="3">
    <source>
        <dbReference type="ARBA" id="ARBA00023002"/>
    </source>
</evidence>
<evidence type="ECO:0000313" key="8">
    <source>
        <dbReference type="Proteomes" id="UP000013827"/>
    </source>
</evidence>
<dbReference type="InterPro" id="IPR051821">
    <property type="entry name" value="Asp/Asn_beta-hydroxylase"/>
</dbReference>
<dbReference type="EnsemblProtists" id="EOD09636">
    <property type="protein sequence ID" value="EOD09636"/>
    <property type="gene ID" value="EMIHUDRAFT_448436"/>
</dbReference>
<name>A0A0D3IEF1_EMIH1</name>
<proteinExistence type="inferred from homology"/>
<dbReference type="Pfam" id="PF05118">
    <property type="entry name" value="Asp_Arg_Hydrox"/>
    <property type="match status" value="1"/>
</dbReference>
<reference evidence="8" key="1">
    <citation type="journal article" date="2013" name="Nature">
        <title>Pan genome of the phytoplankton Emiliania underpins its global distribution.</title>
        <authorList>
            <person name="Read B.A."/>
            <person name="Kegel J."/>
            <person name="Klute M.J."/>
            <person name="Kuo A."/>
            <person name="Lefebvre S.C."/>
            <person name="Maumus F."/>
            <person name="Mayer C."/>
            <person name="Miller J."/>
            <person name="Monier A."/>
            <person name="Salamov A."/>
            <person name="Young J."/>
            <person name="Aguilar M."/>
            <person name="Claverie J.M."/>
            <person name="Frickenhaus S."/>
            <person name="Gonzalez K."/>
            <person name="Herman E.K."/>
            <person name="Lin Y.C."/>
            <person name="Napier J."/>
            <person name="Ogata H."/>
            <person name="Sarno A.F."/>
            <person name="Shmutz J."/>
            <person name="Schroeder D."/>
            <person name="de Vargas C."/>
            <person name="Verret F."/>
            <person name="von Dassow P."/>
            <person name="Valentin K."/>
            <person name="Van de Peer Y."/>
            <person name="Wheeler G."/>
            <person name="Dacks J.B."/>
            <person name="Delwiche C.F."/>
            <person name="Dyhrman S.T."/>
            <person name="Glockner G."/>
            <person name="John U."/>
            <person name="Richards T."/>
            <person name="Worden A.Z."/>
            <person name="Zhang X."/>
            <person name="Grigoriev I.V."/>
            <person name="Allen A.E."/>
            <person name="Bidle K."/>
            <person name="Borodovsky M."/>
            <person name="Bowler C."/>
            <person name="Brownlee C."/>
            <person name="Cock J.M."/>
            <person name="Elias M."/>
            <person name="Gladyshev V.N."/>
            <person name="Groth M."/>
            <person name="Guda C."/>
            <person name="Hadaegh A."/>
            <person name="Iglesias-Rodriguez M.D."/>
            <person name="Jenkins J."/>
            <person name="Jones B.M."/>
            <person name="Lawson T."/>
            <person name="Leese F."/>
            <person name="Lindquist E."/>
            <person name="Lobanov A."/>
            <person name="Lomsadze A."/>
            <person name="Malik S.B."/>
            <person name="Marsh M.E."/>
            <person name="Mackinder L."/>
            <person name="Mock T."/>
            <person name="Mueller-Roeber B."/>
            <person name="Pagarete A."/>
            <person name="Parker M."/>
            <person name="Probert I."/>
            <person name="Quesneville H."/>
            <person name="Raines C."/>
            <person name="Rensing S.A."/>
            <person name="Riano-Pachon D.M."/>
            <person name="Richier S."/>
            <person name="Rokitta S."/>
            <person name="Shiraiwa Y."/>
            <person name="Soanes D.M."/>
            <person name="van der Giezen M."/>
            <person name="Wahlund T.M."/>
            <person name="Williams B."/>
            <person name="Wilson W."/>
            <person name="Wolfe G."/>
            <person name="Wurch L.L."/>
        </authorList>
    </citation>
    <scope>NUCLEOTIDE SEQUENCE</scope>
</reference>
<dbReference type="HOGENOM" id="CLU_627679_0_0_1"/>
<dbReference type="PANTHER" id="PTHR46332:SF5">
    <property type="entry name" value="ASPARTATE BETA-HYDROXYLASE DOMAIN CONTAINING 2"/>
    <property type="match status" value="1"/>
</dbReference>
<sequence length="437" mass="46177">MLIRLALLASALTPPLPPGAGSEAEAAARREDQEFEAVQPPMPEHLLALWRAGSGAYACFQREFHSAGAGALTPSARAALKEAAAHLEQLAGFTLGERREFILYGRLQDVFVPLARELEHCADAASWSLQRALHPLGTNSYAVDEASKTSLWNAGVSAAIGFYRRAGDQHRAQATLELARKHPHAATHYERLDQTPLVFFPGLEARPWWEPRSFSLVRKLESAFADPGSRAALLAELDAVIARGGLAPILSPAAPLGEAGAGRGEAAGNESGGTCGAADGAAGGTTPAWSELPLFDGRVWDEGACAALPTLRGLLRGRGSEPVDECICTAPVDAASPNLCGTNIVVTLLRLAPGAAVLPHCGITNRRLTMQFALRGAEGVEFTVGGEPRGYGGDGKAIVFDDSFEHMVSHRGSQDRYVLYAVLKHPGLTSSVETLKS</sequence>
<dbReference type="GO" id="GO:0051213">
    <property type="term" value="F:dioxygenase activity"/>
    <property type="evidence" value="ECO:0007669"/>
    <property type="project" value="UniProtKB-KW"/>
</dbReference>
<dbReference type="InterPro" id="IPR027443">
    <property type="entry name" value="IPNS-like_sf"/>
</dbReference>
<dbReference type="KEGG" id="ehx:EMIHUDRAFT_448436"/>
<evidence type="ECO:0000256" key="2">
    <source>
        <dbReference type="ARBA" id="ARBA00022964"/>
    </source>
</evidence>
<evidence type="ECO:0000259" key="6">
    <source>
        <dbReference type="Pfam" id="PF05118"/>
    </source>
</evidence>
<evidence type="ECO:0000256" key="4">
    <source>
        <dbReference type="SAM" id="MobiDB-lite"/>
    </source>
</evidence>
<dbReference type="AlphaFoldDB" id="A0A0D3IEF1"/>
<feature type="chain" id="PRO_5044291036" description="Aspartyl/asparaginy/proline hydroxylase domain-containing protein" evidence="5">
    <location>
        <begin position="22"/>
        <end position="437"/>
    </location>
</feature>
<accession>A0A0D3IEF1</accession>
<feature type="region of interest" description="Disordered" evidence="4">
    <location>
        <begin position="258"/>
        <end position="282"/>
    </location>
</feature>
<dbReference type="InterPro" id="IPR007803">
    <property type="entry name" value="Asp/Arg/Pro-Hydrxlase"/>
</dbReference>
<dbReference type="Proteomes" id="UP000013827">
    <property type="component" value="Unassembled WGS sequence"/>
</dbReference>
<dbReference type="PaxDb" id="2903-EOD09636"/>
<keyword evidence="8" id="KW-1185">Reference proteome</keyword>
<feature type="signal peptide" evidence="5">
    <location>
        <begin position="1"/>
        <end position="21"/>
    </location>
</feature>
<dbReference type="SUPFAM" id="SSF51197">
    <property type="entry name" value="Clavaminate synthase-like"/>
    <property type="match status" value="1"/>
</dbReference>